<dbReference type="AlphaFoldDB" id="A0A5C3E1H9"/>
<dbReference type="EMBL" id="OOIN01000007">
    <property type="protein sequence ID" value="SPO24272.1"/>
    <property type="molecule type" value="Genomic_DNA"/>
</dbReference>
<evidence type="ECO:0000313" key="2">
    <source>
        <dbReference type="Proteomes" id="UP000324022"/>
    </source>
</evidence>
<name>A0A5C3E1H9_9BASI</name>
<organism evidence="1 2">
    <name type="scientific">Ustilago trichophora</name>
    <dbReference type="NCBI Taxonomy" id="86804"/>
    <lineage>
        <taxon>Eukaryota</taxon>
        <taxon>Fungi</taxon>
        <taxon>Dikarya</taxon>
        <taxon>Basidiomycota</taxon>
        <taxon>Ustilaginomycotina</taxon>
        <taxon>Ustilaginomycetes</taxon>
        <taxon>Ustilaginales</taxon>
        <taxon>Ustilaginaceae</taxon>
        <taxon>Ustilago</taxon>
    </lineage>
</organism>
<dbReference type="Pfam" id="PF06041">
    <property type="entry name" value="DUF924"/>
    <property type="match status" value="1"/>
</dbReference>
<reference evidence="1 2" key="1">
    <citation type="submission" date="2018-03" db="EMBL/GenBank/DDBJ databases">
        <authorList>
            <person name="Guldener U."/>
        </authorList>
    </citation>
    <scope>NUCLEOTIDE SEQUENCE [LARGE SCALE GENOMIC DNA]</scope>
    <source>
        <strain evidence="1 2">NBRC100155</strain>
    </source>
</reference>
<proteinExistence type="predicted"/>
<keyword evidence="2" id="KW-1185">Reference proteome</keyword>
<gene>
    <name evidence="1" type="ORF">UTRI_03540</name>
</gene>
<protein>
    <recommendedName>
        <fullName evidence="3">DUF924-domain-containing protein</fullName>
    </recommendedName>
</protein>
<dbReference type="Gene3D" id="1.25.40.10">
    <property type="entry name" value="Tetratricopeptide repeat domain"/>
    <property type="match status" value="1"/>
</dbReference>
<evidence type="ECO:0008006" key="3">
    <source>
        <dbReference type="Google" id="ProtNLM"/>
    </source>
</evidence>
<dbReference type="OrthoDB" id="414698at2759"/>
<accession>A0A5C3E1H9</accession>
<dbReference type="InterPro" id="IPR011990">
    <property type="entry name" value="TPR-like_helical_dom_sf"/>
</dbReference>
<evidence type="ECO:0000313" key="1">
    <source>
        <dbReference type="EMBL" id="SPO24272.1"/>
    </source>
</evidence>
<dbReference type="Gene3D" id="1.20.58.320">
    <property type="entry name" value="TPR-like"/>
    <property type="match status" value="1"/>
</dbReference>
<dbReference type="Proteomes" id="UP000324022">
    <property type="component" value="Unassembled WGS sequence"/>
</dbReference>
<sequence length="225" mass="25168">MTSSAASLAGRTFEEILRTPPPTLAAGVSALIDMASFWKAAGPERYFARSDEFDEQLIQRYSTIYPAVHSERITPTIPSSSSFSSSLSPEKEGSNLADQHLGMILLLDQYPRNAFRGSAKQYQSDALARKWADIAIKHGIDRKVDSTLCTFFYLPFGHSEDLADQNRAVELGERLGDPFLSFAKEHRDVVAKFGRFCHRNQVMARETTKEESLWMANEAPAWAKS</sequence>
<dbReference type="SUPFAM" id="SSF48452">
    <property type="entry name" value="TPR-like"/>
    <property type="match status" value="1"/>
</dbReference>
<dbReference type="InterPro" id="IPR010323">
    <property type="entry name" value="DUF924"/>
</dbReference>